<dbReference type="OrthoDB" id="249703at2759"/>
<dbReference type="Gene3D" id="3.40.50.1820">
    <property type="entry name" value="alpha/beta hydrolase"/>
    <property type="match status" value="1"/>
</dbReference>
<dbReference type="GO" id="GO:0016787">
    <property type="term" value="F:hydrolase activity"/>
    <property type="evidence" value="ECO:0007669"/>
    <property type="project" value="UniProtKB-KW"/>
</dbReference>
<dbReference type="SUPFAM" id="SSF53474">
    <property type="entry name" value="alpha/beta-Hydrolases"/>
    <property type="match status" value="1"/>
</dbReference>
<organism evidence="4 5">
    <name type="scientific">Peltaster fructicola</name>
    <dbReference type="NCBI Taxonomy" id="286661"/>
    <lineage>
        <taxon>Eukaryota</taxon>
        <taxon>Fungi</taxon>
        <taxon>Dikarya</taxon>
        <taxon>Ascomycota</taxon>
        <taxon>Pezizomycotina</taxon>
        <taxon>Dothideomycetes</taxon>
        <taxon>Dothideomycetes incertae sedis</taxon>
        <taxon>Peltaster</taxon>
    </lineage>
</organism>
<evidence type="ECO:0000256" key="2">
    <source>
        <dbReference type="ARBA" id="ARBA00038115"/>
    </source>
</evidence>
<dbReference type="Gene3D" id="1.20.1440.110">
    <property type="entry name" value="acylaminoacyl peptidase"/>
    <property type="match status" value="1"/>
</dbReference>
<dbReference type="AlphaFoldDB" id="A0A6H0XQK5"/>
<dbReference type="Proteomes" id="UP000503462">
    <property type="component" value="Chromosome 2"/>
</dbReference>
<dbReference type="PANTHER" id="PTHR22946">
    <property type="entry name" value="DIENELACTONE HYDROLASE DOMAIN-CONTAINING PROTEIN-RELATED"/>
    <property type="match status" value="1"/>
</dbReference>
<evidence type="ECO:0000256" key="1">
    <source>
        <dbReference type="ARBA" id="ARBA00022801"/>
    </source>
</evidence>
<accession>A0A6H0XQK5</accession>
<keyword evidence="1" id="KW-0378">Hydrolase</keyword>
<keyword evidence="5" id="KW-1185">Reference proteome</keyword>
<protein>
    <recommendedName>
        <fullName evidence="3">AB hydrolase-1 domain-containing protein</fullName>
    </recommendedName>
</protein>
<gene>
    <name evidence="4" type="ORF">AMS68_002432</name>
</gene>
<dbReference type="InterPro" id="IPR000073">
    <property type="entry name" value="AB_hydrolase_1"/>
</dbReference>
<evidence type="ECO:0000313" key="4">
    <source>
        <dbReference type="EMBL" id="QIW96914.1"/>
    </source>
</evidence>
<evidence type="ECO:0000313" key="5">
    <source>
        <dbReference type="Proteomes" id="UP000503462"/>
    </source>
</evidence>
<dbReference type="PANTHER" id="PTHR22946:SF13">
    <property type="entry name" value="ALPHA_BETA HYDROLASE PSOB"/>
    <property type="match status" value="1"/>
</dbReference>
<proteinExistence type="inferred from homology"/>
<dbReference type="Pfam" id="PF12697">
    <property type="entry name" value="Abhydrolase_6"/>
    <property type="match status" value="1"/>
</dbReference>
<feature type="domain" description="AB hydrolase-1" evidence="3">
    <location>
        <begin position="179"/>
        <end position="330"/>
    </location>
</feature>
<comment type="similarity">
    <text evidence="2">Belongs to the AB hydrolase superfamily. FUS2 hydrolase family.</text>
</comment>
<dbReference type="InterPro" id="IPR029058">
    <property type="entry name" value="AB_hydrolase_fold"/>
</dbReference>
<dbReference type="InterPro" id="IPR050261">
    <property type="entry name" value="FrsA_esterase"/>
</dbReference>
<reference evidence="4 5" key="1">
    <citation type="journal article" date="2016" name="Sci. Rep.">
        <title>Peltaster fructicola genome reveals evolution from an invasive phytopathogen to an ectophytic parasite.</title>
        <authorList>
            <person name="Xu C."/>
            <person name="Chen H."/>
            <person name="Gleason M.L."/>
            <person name="Xu J.R."/>
            <person name="Liu H."/>
            <person name="Zhang R."/>
            <person name="Sun G."/>
        </authorList>
    </citation>
    <scope>NUCLEOTIDE SEQUENCE [LARGE SCALE GENOMIC DNA]</scope>
    <source>
        <strain evidence="4 5">LNHT1506</strain>
    </source>
</reference>
<name>A0A6H0XQK5_9PEZI</name>
<evidence type="ECO:0000259" key="3">
    <source>
        <dbReference type="Pfam" id="PF12697"/>
    </source>
</evidence>
<sequence>MHRLFPSEFFHFEAMRLLSFTPYEGCEIAEFLDAVGKIRDCDVESWYCAWMEAGVRAEEVAAEAEQAANREAARRAFLRASNYQRAAQFMLNGRNPSTEPRILRVSETSISNFGKAQYLMDAAVVKLEIPYQDITLPGYLYLPAPSKQLPGKLPILLNTVGGDATQEEIFFILPREGLELGYAVVTFEGPGQGLVLRRDKIPMRPDWEIVVTAVLDHIVEHAKANPKYNLDVNKFAIAGSSVGGYLCLRGASDSRVKACISVDPFFDMWDLLKGRVPEFLIHAFEAGGFVPDYIWEIFANIVSTVNPQTKWEFNHLRWMLGVQTVPDVFRRMQEFTFKQRDATNWLEKVKCPVFVTGAASSMYAMPEISTTKIYNSLAHLGEKRVQWIAENPYDGGYQSKVGALGLLNMKAFAWLDSVFDIDRKIPYKKMGRIDGAPSSKGNSVVDVPFSHVLGRNERDDCLYIAAQQKNSGVNIASVRGRQAGYR</sequence>
<dbReference type="EMBL" id="CP051140">
    <property type="protein sequence ID" value="QIW96914.1"/>
    <property type="molecule type" value="Genomic_DNA"/>
</dbReference>